<dbReference type="InterPro" id="IPR010980">
    <property type="entry name" value="Cyt_c/b562"/>
</dbReference>
<feature type="signal peptide" evidence="8">
    <location>
        <begin position="1"/>
        <end position="25"/>
    </location>
</feature>
<evidence type="ECO:0000256" key="1">
    <source>
        <dbReference type="ARBA" id="ARBA00022448"/>
    </source>
</evidence>
<dbReference type="RefSeq" id="WP_213160501.1">
    <property type="nucleotide sequence ID" value="NZ_CP058214.1"/>
</dbReference>
<evidence type="ECO:0000256" key="4">
    <source>
        <dbReference type="ARBA" id="ARBA00022982"/>
    </source>
</evidence>
<evidence type="ECO:0000256" key="2">
    <source>
        <dbReference type="ARBA" id="ARBA00022617"/>
    </source>
</evidence>
<dbReference type="Proteomes" id="UP000593594">
    <property type="component" value="Chromosome"/>
</dbReference>
<keyword evidence="2 7" id="KW-0349">Heme</keyword>
<feature type="binding site" description="covalent" evidence="7">
    <location>
        <position position="143"/>
    </location>
    <ligand>
        <name>heme c</name>
        <dbReference type="ChEBI" id="CHEBI:61717"/>
    </ligand>
</feature>
<evidence type="ECO:0000313" key="10">
    <source>
        <dbReference type="Proteomes" id="UP000593594"/>
    </source>
</evidence>
<accession>A0A7S8HC09</accession>
<dbReference type="PRINTS" id="PR00608">
    <property type="entry name" value="CYTCHROMECII"/>
</dbReference>
<protein>
    <submittedName>
        <fullName evidence="9">Cytochrome c</fullName>
    </submittedName>
</protein>
<sequence length="156" mass="16357">MFSKRLTVPAALCALILGLAVGSHAPSAQDADPIKAREDAMKAIGKQMGALAAIVKGESAFSGPAVEQAANEIDMQLKTARDLFPEGSTSPDSRAKPEIWETPDDFMAKMDDAEAAAAKLADVGANGDEGAFRQAFMGLGGTCKACHEKYRKPEDS</sequence>
<dbReference type="EMBL" id="CP058214">
    <property type="protein sequence ID" value="QPC43140.1"/>
    <property type="molecule type" value="Genomic_DNA"/>
</dbReference>
<feature type="binding site" description="covalent" evidence="7">
    <location>
        <position position="146"/>
    </location>
    <ligand>
        <name>heme c</name>
        <dbReference type="ChEBI" id="CHEBI:61717"/>
    </ligand>
</feature>
<keyword evidence="8" id="KW-0732">Signal</keyword>
<dbReference type="SUPFAM" id="SSF47175">
    <property type="entry name" value="Cytochromes"/>
    <property type="match status" value="1"/>
</dbReference>
<dbReference type="InterPro" id="IPR015984">
    <property type="entry name" value="Cyt_c_prime_subgr"/>
</dbReference>
<feature type="binding site" description="axial binding residue" evidence="6">
    <location>
        <position position="147"/>
    </location>
    <ligand>
        <name>heme c</name>
        <dbReference type="ChEBI" id="CHEBI:61717"/>
    </ligand>
    <ligandPart>
        <name>Fe</name>
        <dbReference type="ChEBI" id="CHEBI:18248"/>
    </ligandPart>
</feature>
<evidence type="ECO:0000313" key="9">
    <source>
        <dbReference type="EMBL" id="QPC43140.1"/>
    </source>
</evidence>
<dbReference type="PIRSF" id="PIRSF000027">
    <property type="entry name" value="Cytc_c_prime"/>
    <property type="match status" value="1"/>
</dbReference>
<evidence type="ECO:0000256" key="3">
    <source>
        <dbReference type="ARBA" id="ARBA00022723"/>
    </source>
</evidence>
<dbReference type="AlphaFoldDB" id="A0A7S8HC09"/>
<proteinExistence type="predicted"/>
<dbReference type="Pfam" id="PF01322">
    <property type="entry name" value="Cytochrom_C_2"/>
    <property type="match status" value="1"/>
</dbReference>
<dbReference type="GO" id="GO:0005506">
    <property type="term" value="F:iron ion binding"/>
    <property type="evidence" value="ECO:0007669"/>
    <property type="project" value="InterPro"/>
</dbReference>
<evidence type="ECO:0000256" key="7">
    <source>
        <dbReference type="PIRSR" id="PIRSR000027-2"/>
    </source>
</evidence>
<comment type="PTM">
    <text evidence="7">Binds 1 heme group per subunit.</text>
</comment>
<dbReference type="InterPro" id="IPR002321">
    <property type="entry name" value="Cyt_c_II"/>
</dbReference>
<keyword evidence="1" id="KW-0813">Transport</keyword>
<evidence type="ECO:0000256" key="6">
    <source>
        <dbReference type="PIRSR" id="PIRSR000027-1"/>
    </source>
</evidence>
<dbReference type="InterPro" id="IPR012127">
    <property type="entry name" value="Cyt_c_prime"/>
</dbReference>
<dbReference type="GO" id="GO:0042597">
    <property type="term" value="C:periplasmic space"/>
    <property type="evidence" value="ECO:0007669"/>
    <property type="project" value="InterPro"/>
</dbReference>
<dbReference type="PROSITE" id="PS51009">
    <property type="entry name" value="CYTCII"/>
    <property type="match status" value="1"/>
</dbReference>
<feature type="chain" id="PRO_5033020600" evidence="8">
    <location>
        <begin position="26"/>
        <end position="156"/>
    </location>
</feature>
<name>A0A7S8HC09_9HYPH</name>
<reference evidence="9 10" key="1">
    <citation type="submission" date="2020-06" db="EMBL/GenBank/DDBJ databases">
        <title>Genome sequence of 2 isolates from Red Sea Mangroves.</title>
        <authorList>
            <person name="Sefrji F."/>
            <person name="Michoud G."/>
            <person name="Merlino G."/>
            <person name="Daffonchio D."/>
        </authorList>
    </citation>
    <scope>NUCLEOTIDE SEQUENCE [LARGE SCALE GENOMIC DNA]</scope>
    <source>
        <strain evidence="9 10">R1DC25</strain>
    </source>
</reference>
<keyword evidence="3 6" id="KW-0479">Metal-binding</keyword>
<gene>
    <name evidence="9" type="ORF">HW532_10825</name>
</gene>
<evidence type="ECO:0000256" key="8">
    <source>
        <dbReference type="SAM" id="SignalP"/>
    </source>
</evidence>
<dbReference type="Gene3D" id="1.20.120.10">
    <property type="entry name" value="Cytochrome c/b562"/>
    <property type="match status" value="1"/>
</dbReference>
<keyword evidence="4" id="KW-0249">Electron transport</keyword>
<dbReference type="KEGG" id="kmn:HW532_10825"/>
<dbReference type="GO" id="GO:0022900">
    <property type="term" value="P:electron transport chain"/>
    <property type="evidence" value="ECO:0007669"/>
    <property type="project" value="InterPro"/>
</dbReference>
<dbReference type="GO" id="GO:0009055">
    <property type="term" value="F:electron transfer activity"/>
    <property type="evidence" value="ECO:0007669"/>
    <property type="project" value="InterPro"/>
</dbReference>
<organism evidence="9 10">
    <name type="scientific">Kaustia mangrovi</name>
    <dbReference type="NCBI Taxonomy" id="2593653"/>
    <lineage>
        <taxon>Bacteria</taxon>
        <taxon>Pseudomonadati</taxon>
        <taxon>Pseudomonadota</taxon>
        <taxon>Alphaproteobacteria</taxon>
        <taxon>Hyphomicrobiales</taxon>
        <taxon>Parvibaculaceae</taxon>
        <taxon>Kaustia</taxon>
    </lineage>
</organism>
<keyword evidence="10" id="KW-1185">Reference proteome</keyword>
<dbReference type="GO" id="GO:0020037">
    <property type="term" value="F:heme binding"/>
    <property type="evidence" value="ECO:0007669"/>
    <property type="project" value="InterPro"/>
</dbReference>
<keyword evidence="5 6" id="KW-0408">Iron</keyword>
<evidence type="ECO:0000256" key="5">
    <source>
        <dbReference type="ARBA" id="ARBA00023004"/>
    </source>
</evidence>